<dbReference type="Pfam" id="PF20628">
    <property type="entry name" value="Dyp_perox_C"/>
    <property type="match status" value="1"/>
</dbReference>
<evidence type="ECO:0000256" key="2">
    <source>
        <dbReference type="ARBA" id="ARBA00022559"/>
    </source>
</evidence>
<protein>
    <submittedName>
        <fullName evidence="9">Dyp-type peroxidase</fullName>
    </submittedName>
</protein>
<keyword evidence="2 9" id="KW-0575">Peroxidase</keyword>
<dbReference type="EMBL" id="CP060204">
    <property type="protein sequence ID" value="QNH55089.1"/>
    <property type="molecule type" value="Genomic_DNA"/>
</dbReference>
<dbReference type="NCBIfam" id="TIGR01413">
    <property type="entry name" value="Dyp_perox_fam"/>
    <property type="match status" value="1"/>
</dbReference>
<gene>
    <name evidence="9" type="ORF">H1B31_03930</name>
</gene>
<dbReference type="InterPro" id="IPR006314">
    <property type="entry name" value="Dyp_peroxidase"/>
</dbReference>
<dbReference type="InterPro" id="IPR011008">
    <property type="entry name" value="Dimeric_a/b-barrel"/>
</dbReference>
<dbReference type="GO" id="GO:0004601">
    <property type="term" value="F:peroxidase activity"/>
    <property type="evidence" value="ECO:0007669"/>
    <property type="project" value="UniProtKB-KW"/>
</dbReference>
<accession>A0A7G7VLU6</accession>
<dbReference type="AlphaFoldDB" id="A0A7G7VLU6"/>
<dbReference type="GO" id="GO:0020037">
    <property type="term" value="F:heme binding"/>
    <property type="evidence" value="ECO:0007669"/>
    <property type="project" value="InterPro"/>
</dbReference>
<dbReference type="Proteomes" id="UP000515480">
    <property type="component" value="Chromosome"/>
</dbReference>
<dbReference type="KEGG" id="stim:H1B31_03930"/>
<organism evidence="9 10">
    <name type="scientific">Selenomonas timonae</name>
    <dbReference type="NCBI Taxonomy" id="2754044"/>
    <lineage>
        <taxon>Bacteria</taxon>
        <taxon>Bacillati</taxon>
        <taxon>Bacillota</taxon>
        <taxon>Negativicutes</taxon>
        <taxon>Selenomonadales</taxon>
        <taxon>Selenomonadaceae</taxon>
        <taxon>Selenomonas</taxon>
    </lineage>
</organism>
<sequence>MEVNANLAQDVFKDAGESVIFLMLSLKREDIEKEREIIADMADRIAAIQRSMNIRVAPETVKMTLGFSNRAWEYLFPGAKKPKELEDFAGVNGEHHTAPATPADLFLHVRAAQAATSYLVVDQIMGFLRPIVDVVDETHGFHYHEGRAIIDFIDGTENPVGAEAQEWAIIGAEDPDFINGSYAFAQKYVHDLDAWRALPTEVQEKYIGRRKYSDLELSDEEKDPRAHNIISQDNRDGEEHKIVRMNVVFANPGEGVRGTYFIGYARHWDVTRQMVTNMFTQDDRLLEYSTAEKGQLFFIPSKELLGCIAEGELF</sequence>
<evidence type="ECO:0000313" key="9">
    <source>
        <dbReference type="EMBL" id="QNH55089.1"/>
    </source>
</evidence>
<feature type="domain" description="Dyp-type peroxidase C-terminal" evidence="8">
    <location>
        <begin position="147"/>
        <end position="302"/>
    </location>
</feature>
<proteinExistence type="inferred from homology"/>
<evidence type="ECO:0000256" key="5">
    <source>
        <dbReference type="ARBA" id="ARBA00023004"/>
    </source>
</evidence>
<evidence type="ECO:0000259" key="8">
    <source>
        <dbReference type="Pfam" id="PF20628"/>
    </source>
</evidence>
<dbReference type="Pfam" id="PF04261">
    <property type="entry name" value="Dyp_perox_N"/>
    <property type="match status" value="1"/>
</dbReference>
<comment type="cofactor">
    <cofactor evidence="1">
        <name>heme b</name>
        <dbReference type="ChEBI" id="CHEBI:60344"/>
    </cofactor>
</comment>
<dbReference type="GO" id="GO:0046872">
    <property type="term" value="F:metal ion binding"/>
    <property type="evidence" value="ECO:0007669"/>
    <property type="project" value="UniProtKB-KW"/>
</dbReference>
<name>A0A7G7VLU6_9FIRM</name>
<dbReference type="InterPro" id="IPR048328">
    <property type="entry name" value="Dyp_perox_C"/>
</dbReference>
<evidence type="ECO:0000313" key="10">
    <source>
        <dbReference type="Proteomes" id="UP000515480"/>
    </source>
</evidence>
<comment type="similarity">
    <text evidence="6">Belongs to the DyP-type peroxidase family.</text>
</comment>
<dbReference type="PANTHER" id="PTHR30521">
    <property type="entry name" value="DEFERROCHELATASE/PEROXIDASE"/>
    <property type="match status" value="1"/>
</dbReference>
<dbReference type="InterPro" id="IPR048327">
    <property type="entry name" value="Dyp_perox_N"/>
</dbReference>
<dbReference type="PANTHER" id="PTHR30521:SF0">
    <property type="entry name" value="DYP-TYPE PEROXIDASE FAMILY PROTEIN"/>
    <property type="match status" value="1"/>
</dbReference>
<evidence type="ECO:0000256" key="6">
    <source>
        <dbReference type="ARBA" id="ARBA00025737"/>
    </source>
</evidence>
<evidence type="ECO:0000256" key="1">
    <source>
        <dbReference type="ARBA" id="ARBA00001970"/>
    </source>
</evidence>
<dbReference type="PROSITE" id="PS51404">
    <property type="entry name" value="DYP_PEROXIDASE"/>
    <property type="match status" value="1"/>
</dbReference>
<evidence type="ECO:0000259" key="7">
    <source>
        <dbReference type="Pfam" id="PF04261"/>
    </source>
</evidence>
<keyword evidence="5" id="KW-0408">Iron</keyword>
<keyword evidence="10" id="KW-1185">Reference proteome</keyword>
<feature type="domain" description="Dyp-type peroxidase N-terminal" evidence="7">
    <location>
        <begin position="11"/>
        <end position="141"/>
    </location>
</feature>
<reference evidence="9 10" key="1">
    <citation type="submission" date="2020-07" db="EMBL/GenBank/DDBJ databases">
        <title>Complete genome and description of Selenomonas timonensis sp. nov., a new bacterium isolated from a gingivitis subject.</title>
        <authorList>
            <person name="Antezack A."/>
        </authorList>
    </citation>
    <scope>NUCLEOTIDE SEQUENCE [LARGE SCALE GENOMIC DNA]</scope>
    <source>
        <strain evidence="9 10">Marseille-Q3039</strain>
    </source>
</reference>
<keyword evidence="4" id="KW-0560">Oxidoreductase</keyword>
<dbReference type="RefSeq" id="WP_009440891.1">
    <property type="nucleotide sequence ID" value="NZ_CP060204.1"/>
</dbReference>
<dbReference type="SUPFAM" id="SSF54909">
    <property type="entry name" value="Dimeric alpha+beta barrel"/>
    <property type="match status" value="1"/>
</dbReference>
<evidence type="ECO:0000256" key="3">
    <source>
        <dbReference type="ARBA" id="ARBA00022723"/>
    </source>
</evidence>
<dbReference type="GO" id="GO:0005829">
    <property type="term" value="C:cytosol"/>
    <property type="evidence" value="ECO:0007669"/>
    <property type="project" value="TreeGrafter"/>
</dbReference>
<keyword evidence="3" id="KW-0479">Metal-binding</keyword>
<evidence type="ECO:0000256" key="4">
    <source>
        <dbReference type="ARBA" id="ARBA00023002"/>
    </source>
</evidence>